<organism evidence="1 2">
    <name type="scientific">Candidatus Beckwithbacteria bacterium RBG_13_35_6</name>
    <dbReference type="NCBI Taxonomy" id="1797456"/>
    <lineage>
        <taxon>Bacteria</taxon>
        <taxon>Candidatus Beckwithiibacteriota</taxon>
    </lineage>
</organism>
<dbReference type="Gene3D" id="3.40.50.300">
    <property type="entry name" value="P-loop containing nucleotide triphosphate hydrolases"/>
    <property type="match status" value="1"/>
</dbReference>
<dbReference type="InterPro" id="IPR027417">
    <property type="entry name" value="P-loop_NTPase"/>
</dbReference>
<dbReference type="EMBL" id="MEZJ01000020">
    <property type="protein sequence ID" value="OGD54124.1"/>
    <property type="molecule type" value="Genomic_DNA"/>
</dbReference>
<evidence type="ECO:0008006" key="3">
    <source>
        <dbReference type="Google" id="ProtNLM"/>
    </source>
</evidence>
<name>A0A1F5DGE4_9BACT</name>
<comment type="caution">
    <text evidence="1">The sequence shown here is derived from an EMBL/GenBank/DDBJ whole genome shotgun (WGS) entry which is preliminary data.</text>
</comment>
<dbReference type="Pfam" id="PF13189">
    <property type="entry name" value="Cytidylate_kin2"/>
    <property type="match status" value="1"/>
</dbReference>
<dbReference type="Proteomes" id="UP000178758">
    <property type="component" value="Unassembled WGS sequence"/>
</dbReference>
<protein>
    <recommendedName>
        <fullName evidence="3">(d)CMP kinase</fullName>
    </recommendedName>
</protein>
<sequence length="215" mass="25171">MKQNLRYKNITISGLPATGSSTLGKALAKVLDWEYFSGGDFMRAYAIKEGLFDKNNTFHHDATVYSDDFDREVDFGMRQTLSRSRGRILDSWLSGFMAQGVQGVLKILTFCSDNAIRIDRLVNRDNLTVDVVKMHIFERQDKNLKKFSRLYHQEWNKWVVSKGVFKKNDKIDFWQPKLYDLAIDTYKFSKEQTLKIVLNKLGYKGKLDWKKVFEQ</sequence>
<reference evidence="1 2" key="1">
    <citation type="journal article" date="2016" name="Nat. Commun.">
        <title>Thousands of microbial genomes shed light on interconnected biogeochemical processes in an aquifer system.</title>
        <authorList>
            <person name="Anantharaman K."/>
            <person name="Brown C.T."/>
            <person name="Hug L.A."/>
            <person name="Sharon I."/>
            <person name="Castelle C.J."/>
            <person name="Probst A.J."/>
            <person name="Thomas B.C."/>
            <person name="Singh A."/>
            <person name="Wilkins M.J."/>
            <person name="Karaoz U."/>
            <person name="Brodie E.L."/>
            <person name="Williams K.H."/>
            <person name="Hubbard S.S."/>
            <person name="Banfield J.F."/>
        </authorList>
    </citation>
    <scope>NUCLEOTIDE SEQUENCE [LARGE SCALE GENOMIC DNA]</scope>
</reference>
<dbReference type="AlphaFoldDB" id="A0A1F5DGE4"/>
<accession>A0A1F5DGE4</accession>
<dbReference type="SUPFAM" id="SSF52540">
    <property type="entry name" value="P-loop containing nucleoside triphosphate hydrolases"/>
    <property type="match status" value="1"/>
</dbReference>
<gene>
    <name evidence="1" type="ORF">A3J78_02505</name>
</gene>
<evidence type="ECO:0000313" key="2">
    <source>
        <dbReference type="Proteomes" id="UP000178758"/>
    </source>
</evidence>
<proteinExistence type="predicted"/>
<evidence type="ECO:0000313" key="1">
    <source>
        <dbReference type="EMBL" id="OGD54124.1"/>
    </source>
</evidence>